<reference evidence="5 6" key="1">
    <citation type="submission" date="2019-04" db="EMBL/GenBank/DDBJ databases">
        <title>Streptomyces sp. nov. Bv016 isolated from bark of Buahinia variegata.</title>
        <authorList>
            <person name="Kanchanasin P."/>
            <person name="Tanasupawat S."/>
            <person name="Yuki M."/>
            <person name="Kudo T."/>
        </authorList>
    </citation>
    <scope>NUCLEOTIDE SEQUENCE [LARGE SCALE GENOMIC DNA]</scope>
    <source>
        <strain evidence="5 6">JCM 4765</strain>
    </source>
</reference>
<keyword evidence="6" id="KW-1185">Reference proteome</keyword>
<dbReference type="InterPro" id="IPR050641">
    <property type="entry name" value="RIFMO-like"/>
</dbReference>
<organism evidence="5 6">
    <name type="scientific">Streptomyces griseoluteus</name>
    <dbReference type="NCBI Taxonomy" id="29306"/>
    <lineage>
        <taxon>Bacteria</taxon>
        <taxon>Bacillati</taxon>
        <taxon>Actinomycetota</taxon>
        <taxon>Actinomycetes</taxon>
        <taxon>Kitasatosporales</taxon>
        <taxon>Streptomycetaceae</taxon>
        <taxon>Streptomyces</taxon>
    </lineage>
</organism>
<dbReference type="AlphaFoldDB" id="A0A4Z1DHX7"/>
<dbReference type="InterPro" id="IPR036291">
    <property type="entry name" value="NAD(P)-bd_dom_sf"/>
</dbReference>
<accession>A0A4Z1DHX7</accession>
<dbReference type="SUPFAM" id="SSF51735">
    <property type="entry name" value="NAD(P)-binding Rossmann-fold domains"/>
    <property type="match status" value="1"/>
</dbReference>
<keyword evidence="2" id="KW-0285">Flavoprotein</keyword>
<dbReference type="Proteomes" id="UP000298513">
    <property type="component" value="Unassembled WGS sequence"/>
</dbReference>
<evidence type="ECO:0000313" key="5">
    <source>
        <dbReference type="EMBL" id="TGN82344.1"/>
    </source>
</evidence>
<evidence type="ECO:0000256" key="1">
    <source>
        <dbReference type="ARBA" id="ARBA00001974"/>
    </source>
</evidence>
<sequence>MAAKHTDTQVIVVGAGPVGLMLAGELRLGGADVVVVEQLSTPTTESRASTLHARTMEILDSRGLLDELVPVPNDVMGHFGGIPLDLTLPSAYPGQWKVPQTRVEELLQGWATGLGAVVLCGHELRGLTVGQGHVALDVLGPDGPVRMRGRYVVGCDGEQSAVRRLSGIAFPGEDASRELIRADVAGIDIPPRRFQRLESGLAIAARRPDGVTRVMVHEFGRKAEPRSEEPEFSEVAEVWKRVTGEDISGGEPLWVNAFGNASRLAERYRDGRILLAGDAAHQQMPVGGQALNLGLQDAVNLGWKLAAQVTGRQSDGLLDSYQAERHAVGRRTLSNIRAQSLLLLRGGEVEGIREVFAEITAMEDVRARLAGMISGLESRYEVGPGHHPLLGARLPHVELAGEQGTVTTTALLRPGGAVLIGLSGDPLRGARLRAVAAPWYPRVTVTLAEPVDHSATLADVDAVLARPDGHVVWTGSAGEAELPAVLRRWFGEPEPAGTAGTTRFRAHGSSARAGGLAGRTALVTHAGGGAGRAAAMRLAAAGALVALHHTGDEQAADDAVRAIGKDGGCAFALGAELGGYGSVQRLFADLEAELADRTGRADLDILVNSADDVDGVAPEHATPEEFDRLVAAGAKAPYFVIQRALRSLADGGRVINISRGAVEPVEPKAVAYAMAKGAVETLARHYAVALAPRGITVNSVAPGTTDDGERVGTVVAFLAGDDAGGITGAVFDADGSPVHGRPAG</sequence>
<dbReference type="RefSeq" id="WP_135792290.1">
    <property type="nucleotide sequence ID" value="NZ_BNBQ01000005.1"/>
</dbReference>
<dbReference type="InterPro" id="IPR002347">
    <property type="entry name" value="SDR_fam"/>
</dbReference>
<dbReference type="SUPFAM" id="SSF51905">
    <property type="entry name" value="FAD/NAD(P)-binding domain"/>
    <property type="match status" value="1"/>
</dbReference>
<dbReference type="Pfam" id="PF13561">
    <property type="entry name" value="adh_short_C2"/>
    <property type="match status" value="1"/>
</dbReference>
<dbReference type="PRINTS" id="PR00420">
    <property type="entry name" value="RNGMNOXGNASE"/>
</dbReference>
<gene>
    <name evidence="5" type="ORF">E5082_18125</name>
</gene>
<dbReference type="Pfam" id="PF01494">
    <property type="entry name" value="FAD_binding_3"/>
    <property type="match status" value="1"/>
</dbReference>
<feature type="domain" description="FAD-binding" evidence="4">
    <location>
        <begin position="7"/>
        <end position="334"/>
    </location>
</feature>
<dbReference type="EMBL" id="SRRU01000006">
    <property type="protein sequence ID" value="TGN82344.1"/>
    <property type="molecule type" value="Genomic_DNA"/>
</dbReference>
<dbReference type="GO" id="GO:0071949">
    <property type="term" value="F:FAD binding"/>
    <property type="evidence" value="ECO:0007669"/>
    <property type="project" value="InterPro"/>
</dbReference>
<dbReference type="Gene3D" id="3.50.50.60">
    <property type="entry name" value="FAD/NAD(P)-binding domain"/>
    <property type="match status" value="1"/>
</dbReference>
<evidence type="ECO:0000259" key="4">
    <source>
        <dbReference type="Pfam" id="PF01494"/>
    </source>
</evidence>
<dbReference type="PANTHER" id="PTHR43004:SF19">
    <property type="entry name" value="BINDING MONOOXYGENASE, PUTATIVE (JCVI)-RELATED"/>
    <property type="match status" value="1"/>
</dbReference>
<keyword evidence="3" id="KW-0274">FAD</keyword>
<evidence type="ECO:0000256" key="2">
    <source>
        <dbReference type="ARBA" id="ARBA00022630"/>
    </source>
</evidence>
<dbReference type="GO" id="GO:0016709">
    <property type="term" value="F:oxidoreductase activity, acting on paired donors, with incorporation or reduction of molecular oxygen, NAD(P)H as one donor, and incorporation of one atom of oxygen"/>
    <property type="evidence" value="ECO:0007669"/>
    <property type="project" value="UniProtKB-ARBA"/>
</dbReference>
<proteinExistence type="predicted"/>
<protein>
    <submittedName>
        <fullName evidence="5">SDR family oxidoreductase</fullName>
    </submittedName>
</protein>
<dbReference type="GeneID" id="91531492"/>
<evidence type="ECO:0000256" key="3">
    <source>
        <dbReference type="ARBA" id="ARBA00022827"/>
    </source>
</evidence>
<dbReference type="PANTHER" id="PTHR43004">
    <property type="entry name" value="TRK SYSTEM POTASSIUM UPTAKE PROTEIN"/>
    <property type="match status" value="1"/>
</dbReference>
<dbReference type="Gene3D" id="3.30.70.2450">
    <property type="match status" value="1"/>
</dbReference>
<dbReference type="InterPro" id="IPR002938">
    <property type="entry name" value="FAD-bd"/>
</dbReference>
<comment type="cofactor">
    <cofactor evidence="1">
        <name>FAD</name>
        <dbReference type="ChEBI" id="CHEBI:57692"/>
    </cofactor>
</comment>
<comment type="caution">
    <text evidence="5">The sequence shown here is derived from an EMBL/GenBank/DDBJ whole genome shotgun (WGS) entry which is preliminary data.</text>
</comment>
<dbReference type="InterPro" id="IPR036188">
    <property type="entry name" value="FAD/NAD-bd_sf"/>
</dbReference>
<dbReference type="Gene3D" id="3.40.30.120">
    <property type="match status" value="1"/>
</dbReference>
<dbReference type="Pfam" id="PF21274">
    <property type="entry name" value="Rng_hyd_C"/>
    <property type="match status" value="1"/>
</dbReference>
<evidence type="ECO:0000313" key="6">
    <source>
        <dbReference type="Proteomes" id="UP000298513"/>
    </source>
</evidence>
<dbReference type="Gene3D" id="3.40.50.720">
    <property type="entry name" value="NAD(P)-binding Rossmann-like Domain"/>
    <property type="match status" value="1"/>
</dbReference>
<name>A0A4Z1DHX7_STRGP</name>